<dbReference type="AlphaFoldDB" id="A0A5M6IMY9"/>
<protein>
    <recommendedName>
        <fullName evidence="3">ASCH domain-containing protein</fullName>
    </recommendedName>
</protein>
<gene>
    <name evidence="1" type="ORF">F1189_22935</name>
</gene>
<dbReference type="OrthoDB" id="72471at2"/>
<accession>A0A5M6IMY9</accession>
<dbReference type="EMBL" id="VWPK01000046">
    <property type="protein sequence ID" value="KAA5609621.1"/>
    <property type="molecule type" value="Genomic_DNA"/>
</dbReference>
<reference evidence="1 2" key="1">
    <citation type="submission" date="2019-09" db="EMBL/GenBank/DDBJ databases">
        <title>Genome sequence of Rhodovastum atsumiense, a diverse member of the Acetobacteraceae family of non-sulfur purple photosynthetic bacteria.</title>
        <authorList>
            <person name="Meyer T."/>
            <person name="Kyndt J."/>
        </authorList>
    </citation>
    <scope>NUCLEOTIDE SEQUENCE [LARGE SCALE GENOMIC DNA]</scope>
    <source>
        <strain evidence="1 2">DSM 21279</strain>
    </source>
</reference>
<evidence type="ECO:0000313" key="1">
    <source>
        <dbReference type="EMBL" id="KAA5609621.1"/>
    </source>
</evidence>
<dbReference type="Proteomes" id="UP000325255">
    <property type="component" value="Unassembled WGS sequence"/>
</dbReference>
<evidence type="ECO:0000313" key="2">
    <source>
        <dbReference type="Proteomes" id="UP000325255"/>
    </source>
</evidence>
<name>A0A5M6IMY9_9PROT</name>
<proteinExistence type="predicted"/>
<organism evidence="1 2">
    <name type="scientific">Rhodovastum atsumiense</name>
    <dbReference type="NCBI Taxonomy" id="504468"/>
    <lineage>
        <taxon>Bacteria</taxon>
        <taxon>Pseudomonadati</taxon>
        <taxon>Pseudomonadota</taxon>
        <taxon>Alphaproteobacteria</taxon>
        <taxon>Acetobacterales</taxon>
        <taxon>Acetobacteraceae</taxon>
        <taxon>Rhodovastum</taxon>
    </lineage>
</organism>
<keyword evidence="2" id="KW-1185">Reference proteome</keyword>
<sequence>MTDRPIIFSAPMIKALLDGGKTQTRRLATSPLARCVPGDRLWVRENLLQRPMANFLTGEPTNAIVAAYAADNGDVVNDAGFNLAPWWRSGGGLPSIHMPRWASRLTLTVTDVRVQRLHDITDADALAEGIEPERYCPVSDSAGLHACGSAEPTDPVAEYRDLWDRLHGAGAWDSNPEVAALTFTVERQNIDARIAA</sequence>
<comment type="caution">
    <text evidence="1">The sequence shown here is derived from an EMBL/GenBank/DDBJ whole genome shotgun (WGS) entry which is preliminary data.</text>
</comment>
<dbReference type="RefSeq" id="WP_150043216.1">
    <property type="nucleotide sequence ID" value="NZ_OW485608.1"/>
</dbReference>
<evidence type="ECO:0008006" key="3">
    <source>
        <dbReference type="Google" id="ProtNLM"/>
    </source>
</evidence>